<reference evidence="5 6" key="1">
    <citation type="submission" date="2018-01" db="EMBL/GenBank/DDBJ databases">
        <title>The whole genome sequencing and assembly of Paenibacillus chitinolyticus KCCM 41400 strain.</title>
        <authorList>
            <person name="Kim J.-Y."/>
            <person name="Park M.-K."/>
            <person name="Lee Y.-J."/>
            <person name="Yi H."/>
            <person name="Bahn Y.-S."/>
            <person name="Kim J.F."/>
            <person name="Lee D.-W."/>
        </authorList>
    </citation>
    <scope>NUCLEOTIDE SEQUENCE [LARGE SCALE GENOMIC DNA]</scope>
    <source>
        <strain evidence="5 6">KCCM 41400</strain>
    </source>
</reference>
<proteinExistence type="inferred from homology"/>
<evidence type="ECO:0000256" key="1">
    <source>
        <dbReference type="ARBA" id="ARBA00006068"/>
    </source>
</evidence>
<sequence length="342" mass="38227">MSLKTKRIAAVLTLILIVLSGAVVCYFYSLYRGLEGLNKTDSQKSLFAGVNAAEAEYTEPPKWLGTEPVNILLMGVDARGVQKGEIPRSDTMMVVSLDPERKRIHLFSILRDTYTDIPDHGKNRINTAITYGPNTAMKAVSDLLGIPVQRYVYTDFQGFIKLVDEIGGVDFYVEKDMNYESAADQHAYDIHLTEGQQHLDGKAALQYVRFRHDALSDYSRTKRQRDFTDAVARKMKSTTSIMKLPSILEKVSPYMDTNLTVNDMWKLASIGYQSTLDGSEQIPPMKLIKETYRGQAAVLDVSSRKELKDFVQNIMEAEKSIPAETPDSLKSGESGVTAGMNE</sequence>
<dbReference type="AlphaFoldDB" id="A0A410WWY2"/>
<evidence type="ECO:0000313" key="6">
    <source>
        <dbReference type="Proteomes" id="UP000288943"/>
    </source>
</evidence>
<reference evidence="4 7" key="2">
    <citation type="submission" date="2022-05" db="EMBL/GenBank/DDBJ databases">
        <title>Genome Sequencing of Bee-Associated Microbes.</title>
        <authorList>
            <person name="Dunlap C."/>
        </authorList>
    </citation>
    <scope>NUCLEOTIDE SEQUENCE [LARGE SCALE GENOMIC DNA]</scope>
    <source>
        <strain evidence="4 7">NRRL B-23120</strain>
    </source>
</reference>
<dbReference type="Proteomes" id="UP000288943">
    <property type="component" value="Chromosome"/>
</dbReference>
<name>A0A410WWY2_9BACL</name>
<dbReference type="Pfam" id="PF03816">
    <property type="entry name" value="LytR_cpsA_psr"/>
    <property type="match status" value="1"/>
</dbReference>
<comment type="similarity">
    <text evidence="1">Belongs to the LytR/CpsA/Psr (LCP) family.</text>
</comment>
<dbReference type="GeneID" id="95375985"/>
<evidence type="ECO:0000259" key="3">
    <source>
        <dbReference type="Pfam" id="PF03816"/>
    </source>
</evidence>
<dbReference type="PANTHER" id="PTHR33392:SF6">
    <property type="entry name" value="POLYISOPRENYL-TEICHOIC ACID--PEPTIDOGLYCAN TEICHOIC ACID TRANSFERASE TAGU"/>
    <property type="match status" value="1"/>
</dbReference>
<dbReference type="RefSeq" id="WP_042227755.1">
    <property type="nucleotide sequence ID" value="NZ_CP026520.1"/>
</dbReference>
<dbReference type="Gene3D" id="3.40.630.190">
    <property type="entry name" value="LCP protein"/>
    <property type="match status" value="1"/>
</dbReference>
<feature type="region of interest" description="Disordered" evidence="2">
    <location>
        <begin position="318"/>
        <end position="342"/>
    </location>
</feature>
<protein>
    <submittedName>
        <fullName evidence="4">LCP family protein</fullName>
    </submittedName>
    <submittedName>
        <fullName evidence="5">LytR family transcriptional regulator</fullName>
    </submittedName>
</protein>
<keyword evidence="7" id="KW-1185">Reference proteome</keyword>
<dbReference type="EMBL" id="JAMDMJ010000033">
    <property type="protein sequence ID" value="MCY9598586.1"/>
    <property type="molecule type" value="Genomic_DNA"/>
</dbReference>
<dbReference type="EMBL" id="CP026520">
    <property type="protein sequence ID" value="QAV18787.1"/>
    <property type="molecule type" value="Genomic_DNA"/>
</dbReference>
<organism evidence="5 6">
    <name type="scientific">Paenibacillus chitinolyticus</name>
    <dbReference type="NCBI Taxonomy" id="79263"/>
    <lineage>
        <taxon>Bacteria</taxon>
        <taxon>Bacillati</taxon>
        <taxon>Bacillota</taxon>
        <taxon>Bacilli</taxon>
        <taxon>Bacillales</taxon>
        <taxon>Paenibacillaceae</taxon>
        <taxon>Paenibacillus</taxon>
    </lineage>
</organism>
<dbReference type="NCBIfam" id="TIGR00350">
    <property type="entry name" value="lytR_cpsA_psr"/>
    <property type="match status" value="1"/>
</dbReference>
<feature type="domain" description="Cell envelope-related transcriptional attenuator" evidence="3">
    <location>
        <begin position="88"/>
        <end position="237"/>
    </location>
</feature>
<dbReference type="InterPro" id="IPR050922">
    <property type="entry name" value="LytR/CpsA/Psr_CW_biosynth"/>
</dbReference>
<dbReference type="InterPro" id="IPR004474">
    <property type="entry name" value="LytR_CpsA_psr"/>
</dbReference>
<dbReference type="Proteomes" id="UP001527202">
    <property type="component" value="Unassembled WGS sequence"/>
</dbReference>
<accession>A0A410WWY2</accession>
<gene>
    <name evidence="4" type="ORF">M5X16_22805</name>
    <name evidence="5" type="ORF">PC41400_14305</name>
</gene>
<evidence type="ECO:0000256" key="2">
    <source>
        <dbReference type="SAM" id="MobiDB-lite"/>
    </source>
</evidence>
<evidence type="ECO:0000313" key="4">
    <source>
        <dbReference type="EMBL" id="MCY9598586.1"/>
    </source>
</evidence>
<dbReference type="PANTHER" id="PTHR33392">
    <property type="entry name" value="POLYISOPRENYL-TEICHOIC ACID--PEPTIDOGLYCAN TEICHOIC ACID TRANSFERASE TAGU"/>
    <property type="match status" value="1"/>
</dbReference>
<dbReference type="OrthoDB" id="9782542at2"/>
<evidence type="ECO:0000313" key="5">
    <source>
        <dbReference type="EMBL" id="QAV18787.1"/>
    </source>
</evidence>
<dbReference type="KEGG" id="pchi:PC41400_14305"/>
<evidence type="ECO:0000313" key="7">
    <source>
        <dbReference type="Proteomes" id="UP001527202"/>
    </source>
</evidence>